<dbReference type="SMART" id="SM00382">
    <property type="entry name" value="AAA"/>
    <property type="match status" value="1"/>
</dbReference>
<dbReference type="PANTHER" id="PTHR42939:SF1">
    <property type="entry name" value="ABC TRANSPORTER ATP-BINDING PROTEIN ALBC-RELATED"/>
    <property type="match status" value="1"/>
</dbReference>
<protein>
    <submittedName>
        <fullName evidence="5">ABC transporter</fullName>
    </submittedName>
</protein>
<dbReference type="Proteomes" id="UP000175971">
    <property type="component" value="Unassembled WGS sequence"/>
</dbReference>
<evidence type="ECO:0000256" key="2">
    <source>
        <dbReference type="ARBA" id="ARBA00022741"/>
    </source>
</evidence>
<dbReference type="RefSeq" id="WP_070200320.1">
    <property type="nucleotide sequence ID" value="NZ_LJGZ01000011.1"/>
</dbReference>
<keyword evidence="3" id="KW-0067">ATP-binding</keyword>
<dbReference type="PROSITE" id="PS00211">
    <property type="entry name" value="ABC_TRANSPORTER_1"/>
    <property type="match status" value="1"/>
</dbReference>
<dbReference type="GO" id="GO:0005524">
    <property type="term" value="F:ATP binding"/>
    <property type="evidence" value="ECO:0007669"/>
    <property type="project" value="UniProtKB-KW"/>
</dbReference>
<proteinExistence type="predicted"/>
<dbReference type="PROSITE" id="PS50893">
    <property type="entry name" value="ABC_TRANSPORTER_2"/>
    <property type="match status" value="1"/>
</dbReference>
<feature type="domain" description="ABC transporter" evidence="4">
    <location>
        <begin position="3"/>
        <end position="234"/>
    </location>
</feature>
<keyword evidence="1" id="KW-0813">Transport</keyword>
<dbReference type="GO" id="GO:0016887">
    <property type="term" value="F:ATP hydrolysis activity"/>
    <property type="evidence" value="ECO:0007669"/>
    <property type="project" value="InterPro"/>
</dbReference>
<keyword evidence="2" id="KW-0547">Nucleotide-binding</keyword>
<evidence type="ECO:0000313" key="6">
    <source>
        <dbReference type="Proteomes" id="UP000175971"/>
    </source>
</evidence>
<dbReference type="AlphaFoldDB" id="A0A1E7LYV9"/>
<organism evidence="5 6">
    <name type="scientific">Streptomyces nanshensis</name>
    <dbReference type="NCBI Taxonomy" id="518642"/>
    <lineage>
        <taxon>Bacteria</taxon>
        <taxon>Bacillati</taxon>
        <taxon>Actinomycetota</taxon>
        <taxon>Actinomycetes</taxon>
        <taxon>Kitasatosporales</taxon>
        <taxon>Streptomycetaceae</taxon>
        <taxon>Streptomyces</taxon>
    </lineage>
</organism>
<reference evidence="5 6" key="1">
    <citation type="journal article" date="2016" name="Front. Microbiol.">
        <title>Comparative Genomics Analysis of Streptomyces Species Reveals Their Adaptation to the Marine Environment and Their Diversity at the Genomic Level.</title>
        <authorList>
            <person name="Tian X."/>
            <person name="Zhang Z."/>
            <person name="Yang T."/>
            <person name="Chen M."/>
            <person name="Li J."/>
            <person name="Chen F."/>
            <person name="Yang J."/>
            <person name="Li W."/>
            <person name="Zhang B."/>
            <person name="Zhang Z."/>
            <person name="Wu J."/>
            <person name="Zhang C."/>
            <person name="Long L."/>
            <person name="Xiao J."/>
        </authorList>
    </citation>
    <scope>NUCLEOTIDE SEQUENCE [LARGE SCALE GENOMIC DNA]</scope>
    <source>
        <strain evidence="5 6">SCSIO M10372</strain>
    </source>
</reference>
<comment type="caution">
    <text evidence="5">The sequence shown here is derived from an EMBL/GenBank/DDBJ whole genome shotgun (WGS) entry which is preliminary data.</text>
</comment>
<dbReference type="InterPro" id="IPR003439">
    <property type="entry name" value="ABC_transporter-like_ATP-bd"/>
</dbReference>
<evidence type="ECO:0000256" key="3">
    <source>
        <dbReference type="ARBA" id="ARBA00022840"/>
    </source>
</evidence>
<name>A0A1E7LYV9_9ACTN</name>
<accession>A0A1E7LYV9</accession>
<keyword evidence="6" id="KW-1185">Reference proteome</keyword>
<dbReference type="OrthoDB" id="9804819at2"/>
<evidence type="ECO:0000256" key="1">
    <source>
        <dbReference type="ARBA" id="ARBA00022448"/>
    </source>
</evidence>
<evidence type="ECO:0000313" key="5">
    <source>
        <dbReference type="EMBL" id="OEV21336.1"/>
    </source>
</evidence>
<dbReference type="InterPro" id="IPR003593">
    <property type="entry name" value="AAA+_ATPase"/>
</dbReference>
<dbReference type="SUPFAM" id="SSF52540">
    <property type="entry name" value="P-loop containing nucleoside triphosphate hydrolases"/>
    <property type="match status" value="1"/>
</dbReference>
<dbReference type="Gene3D" id="3.40.50.300">
    <property type="entry name" value="P-loop containing nucleotide triphosphate hydrolases"/>
    <property type="match status" value="1"/>
</dbReference>
<dbReference type="PATRIC" id="fig|518642.7.peg.3737"/>
<dbReference type="EMBL" id="LJGZ01000011">
    <property type="protein sequence ID" value="OEV21336.1"/>
    <property type="molecule type" value="Genomic_DNA"/>
</dbReference>
<dbReference type="InterPro" id="IPR027417">
    <property type="entry name" value="P-loop_NTPase"/>
</dbReference>
<dbReference type="InterPro" id="IPR051782">
    <property type="entry name" value="ABC_Transporter_VariousFunc"/>
</dbReference>
<dbReference type="InterPro" id="IPR017871">
    <property type="entry name" value="ABC_transporter-like_CS"/>
</dbReference>
<dbReference type="PANTHER" id="PTHR42939">
    <property type="entry name" value="ABC TRANSPORTER ATP-BINDING PROTEIN ALBC-RELATED"/>
    <property type="match status" value="1"/>
</dbReference>
<sequence length="247" mass="26889">MPLRFTDCSFSYRADTPVLDHLTVDFPEGCTVLLGPNGAGKSTLLSLGASALAPSTGSVTLGRADSVRRRDRRAYRQRVGWLPQDVKPIPALTVREQAAYVGWLKGLSKSEAWDRSADALNRVRLTELGGRKSHELSGGQLRRLGIAQTLVHQAEVVLLDEPTAGLDPVQRGVFRDLLAELSTSVHFIVSTHQTDDLAAIYDTVIVFDRGQPVFRGSVAEFFSAAPAGTAYERRAESAYRGLVRGEV</sequence>
<gene>
    <name evidence="5" type="ORF">AN221_07190</name>
</gene>
<evidence type="ECO:0000259" key="4">
    <source>
        <dbReference type="PROSITE" id="PS50893"/>
    </source>
</evidence>
<dbReference type="Pfam" id="PF00005">
    <property type="entry name" value="ABC_tran"/>
    <property type="match status" value="1"/>
</dbReference>